<evidence type="ECO:0000259" key="2">
    <source>
        <dbReference type="Pfam" id="PF26640"/>
    </source>
</evidence>
<evidence type="ECO:0000259" key="1">
    <source>
        <dbReference type="Pfam" id="PF06985"/>
    </source>
</evidence>
<keyword evidence="4" id="KW-1185">Reference proteome</keyword>
<dbReference type="AlphaFoldDB" id="A0A9P8L424"/>
<name>A0A9P8L424_9PEZI</name>
<evidence type="ECO:0008006" key="5">
    <source>
        <dbReference type="Google" id="ProtNLM"/>
    </source>
</evidence>
<reference evidence="3" key="1">
    <citation type="submission" date="2021-03" db="EMBL/GenBank/DDBJ databases">
        <title>Comparative genomics and phylogenomic investigation of the class Geoglossomycetes provide insights into ecological specialization and systematics.</title>
        <authorList>
            <person name="Melie T."/>
            <person name="Pirro S."/>
            <person name="Miller A.N."/>
            <person name="Quandt A."/>
        </authorList>
    </citation>
    <scope>NUCLEOTIDE SEQUENCE</scope>
    <source>
        <strain evidence="3">GBOQ0MN5Z8</strain>
    </source>
</reference>
<dbReference type="Pfam" id="PF06985">
    <property type="entry name" value="HET"/>
    <property type="match status" value="1"/>
</dbReference>
<dbReference type="InterPro" id="IPR010730">
    <property type="entry name" value="HET"/>
</dbReference>
<proteinExistence type="predicted"/>
<evidence type="ECO:0000313" key="4">
    <source>
        <dbReference type="Proteomes" id="UP000698800"/>
    </source>
</evidence>
<sequence>MENLEVTMRLINCTTLRLEEFLGSDIPEYAILSHTWGKEEVSFADFNSDQAAAKSKEGYKKISSVCKRALQDGLQYTWVDTCCIDKSSSAELSEAINSMFQWYKQSDVCYAYLSDVTSEDFNTTFPQSRWFRRGWTLQELLAPLHVVFFDQDWHDLGTKRDYATWISKITRIDKHALCSIETLEGGSKTGLGTFCVAKRMSWASDRETTRVEDVAYCLLGIFNVNMPLLYGEGKKAFIRLQEEIIKSCDDDSILAWGLDTEVKQSFGVLRELAEPIYGLPDPSPILASSPKDFTDCHNLEYTGGSTFPFMMTNLGLQIKLPIVSLYTPDRYHERYDVEEIHCWIGLLSCGAGTDSELLGIVLWLVGVDRTTAKQVERIQFGYPPSKRTVLVGARVAAQAAPTKVTIIQHSESRDVREFIFGFRQVIINESNTIRDVGYHVSTASALDMLGARWGDSYYAKWNSKAKVLTVSGAHNTRDLLDFRFESRNYPDPEFSVLIRGGNAIVREGSSFSSTEKSKFYEFLSDHSQQEDTEDIVLTSNDGGKFRIVVTVREKEVYHWRILEVDVDAVNIGGMESMDVN</sequence>
<protein>
    <recommendedName>
        <fullName evidence="5">Heterokaryon incompatibility domain-containing protein</fullName>
    </recommendedName>
</protein>
<gene>
    <name evidence="3" type="ORF">FGG08_000199</name>
</gene>
<dbReference type="Pfam" id="PF26640">
    <property type="entry name" value="DUF8212"/>
    <property type="match status" value="1"/>
</dbReference>
<evidence type="ECO:0000313" key="3">
    <source>
        <dbReference type="EMBL" id="KAH0547710.1"/>
    </source>
</evidence>
<dbReference type="OrthoDB" id="20872at2759"/>
<feature type="domain" description="DUF8212" evidence="2">
    <location>
        <begin position="235"/>
        <end position="300"/>
    </location>
</feature>
<comment type="caution">
    <text evidence="3">The sequence shown here is derived from an EMBL/GenBank/DDBJ whole genome shotgun (WGS) entry which is preliminary data.</text>
</comment>
<dbReference type="EMBL" id="JAGHQL010000002">
    <property type="protein sequence ID" value="KAH0547710.1"/>
    <property type="molecule type" value="Genomic_DNA"/>
</dbReference>
<dbReference type="InterPro" id="IPR058525">
    <property type="entry name" value="DUF8212"/>
</dbReference>
<dbReference type="PANTHER" id="PTHR10622">
    <property type="entry name" value="HET DOMAIN-CONTAINING PROTEIN"/>
    <property type="match status" value="1"/>
</dbReference>
<accession>A0A9P8L424</accession>
<dbReference type="PANTHER" id="PTHR10622:SF10">
    <property type="entry name" value="HET DOMAIN-CONTAINING PROTEIN"/>
    <property type="match status" value="1"/>
</dbReference>
<dbReference type="Proteomes" id="UP000698800">
    <property type="component" value="Unassembled WGS sequence"/>
</dbReference>
<feature type="domain" description="Heterokaryon incompatibility" evidence="1">
    <location>
        <begin position="29"/>
        <end position="120"/>
    </location>
</feature>
<organism evidence="3 4">
    <name type="scientific">Glutinoglossum americanum</name>
    <dbReference type="NCBI Taxonomy" id="1670608"/>
    <lineage>
        <taxon>Eukaryota</taxon>
        <taxon>Fungi</taxon>
        <taxon>Dikarya</taxon>
        <taxon>Ascomycota</taxon>
        <taxon>Pezizomycotina</taxon>
        <taxon>Geoglossomycetes</taxon>
        <taxon>Geoglossales</taxon>
        <taxon>Geoglossaceae</taxon>
        <taxon>Glutinoglossum</taxon>
    </lineage>
</organism>